<feature type="compositionally biased region" description="Low complexity" evidence="2">
    <location>
        <begin position="212"/>
        <end position="231"/>
    </location>
</feature>
<evidence type="ECO:0000313" key="4">
    <source>
        <dbReference type="Proteomes" id="UP000886653"/>
    </source>
</evidence>
<comment type="caution">
    <text evidence="3">The sequence shown here is derived from an EMBL/GenBank/DDBJ whole genome shotgun (WGS) entry which is preliminary data.</text>
</comment>
<feature type="compositionally biased region" description="Acidic residues" evidence="2">
    <location>
        <begin position="316"/>
        <end position="331"/>
    </location>
</feature>
<dbReference type="Proteomes" id="UP000886653">
    <property type="component" value="Unassembled WGS sequence"/>
</dbReference>
<dbReference type="EMBL" id="MU167251">
    <property type="protein sequence ID" value="KAG0147151.1"/>
    <property type="molecule type" value="Genomic_DNA"/>
</dbReference>
<keyword evidence="1" id="KW-0175">Coiled coil</keyword>
<feature type="compositionally biased region" description="Polar residues" evidence="2">
    <location>
        <begin position="593"/>
        <end position="615"/>
    </location>
</feature>
<feature type="region of interest" description="Disordered" evidence="2">
    <location>
        <begin position="448"/>
        <end position="472"/>
    </location>
</feature>
<feature type="compositionally biased region" description="Low complexity" evidence="2">
    <location>
        <begin position="452"/>
        <end position="472"/>
    </location>
</feature>
<accession>A0A9P6NPB1</accession>
<feature type="compositionally biased region" description="Basic and acidic residues" evidence="2">
    <location>
        <begin position="194"/>
        <end position="203"/>
    </location>
</feature>
<feature type="region of interest" description="Disordered" evidence="2">
    <location>
        <begin position="580"/>
        <end position="654"/>
    </location>
</feature>
<feature type="compositionally biased region" description="Polar residues" evidence="2">
    <location>
        <begin position="1"/>
        <end position="16"/>
    </location>
</feature>
<feature type="region of interest" description="Disordered" evidence="2">
    <location>
        <begin position="177"/>
        <end position="231"/>
    </location>
</feature>
<reference evidence="3" key="1">
    <citation type="submission" date="2013-11" db="EMBL/GenBank/DDBJ databases">
        <title>Genome sequence of the fusiform rust pathogen reveals effectors for host alternation and coevolution with pine.</title>
        <authorList>
            <consortium name="DOE Joint Genome Institute"/>
            <person name="Smith K."/>
            <person name="Pendleton A."/>
            <person name="Kubisiak T."/>
            <person name="Anderson C."/>
            <person name="Salamov A."/>
            <person name="Aerts A."/>
            <person name="Riley R."/>
            <person name="Clum A."/>
            <person name="Lindquist E."/>
            <person name="Ence D."/>
            <person name="Campbell M."/>
            <person name="Kronenberg Z."/>
            <person name="Feau N."/>
            <person name="Dhillon B."/>
            <person name="Hamelin R."/>
            <person name="Burleigh J."/>
            <person name="Smith J."/>
            <person name="Yandell M."/>
            <person name="Nelson C."/>
            <person name="Grigoriev I."/>
            <person name="Davis J."/>
        </authorList>
    </citation>
    <scope>NUCLEOTIDE SEQUENCE</scope>
    <source>
        <strain evidence="3">G11</strain>
    </source>
</reference>
<feature type="region of interest" description="Disordered" evidence="2">
    <location>
        <begin position="302"/>
        <end position="411"/>
    </location>
</feature>
<proteinExistence type="predicted"/>
<feature type="compositionally biased region" description="Low complexity" evidence="2">
    <location>
        <begin position="30"/>
        <end position="48"/>
    </location>
</feature>
<feature type="compositionally biased region" description="Low complexity" evidence="2">
    <location>
        <begin position="373"/>
        <end position="382"/>
    </location>
</feature>
<dbReference type="AlphaFoldDB" id="A0A9P6NPB1"/>
<sequence>MTSPSSSTPKITNTPKLSGHGTARHTPNHSLSGVSAAKAALARSTATGLNRRPTLSSIPSSASPEEREKAVSLKAEYDGLLAAAEEREAVAAREAHAWKTRASELAEQIARVEADLARLTETDDQLGKLSKELERARSLAKDHELQLIQQNEEFDAARTIWAEAENELKGRINALAAELAQASKPHSPPPVNPDGEHEQKNDGEPGEIDFQRSPAFRAPATAPSPATTGRSTLELEAALAEARKEASEAEGLRRAIGVLRDQLADAERVNEQLMDDNESYQFLVGERTLMGGFDIKQLLRVDSETPASASGSSLADVEEEEEEEEDEEMDDIERAVLESHGNGSRTTGAVEAEVSTTRHKSKSAASAIGGGLDLAAELAQAEQSEELEKTEERRKKKSSTGRSSTKDKDAEIKFLTDANKALVLYISKILDRIQAHEGFEKVLATDYKKEPSPMSSPSKGAAAAASSSPATSTGIASTFLNALTNKSSSSTADRKPLNLAGTSSTGSAQSAPRASWLQFFTASKSPSANANIKPLKLGTTQAGFNGGWQAVGAKEGDEDEEDVRERERLRAELKLHGIDKTTSPTLPRAATLDGSTRASRRSSSLYGAGSITSSGGKRMSAEQVVMGSPPPMTPAAALKRSEERERESKANLEKGQASGFTEIEIRGSRLRPAGHQRLSGTVSPTSCALSGGMKDLKICTPTETTPPGPASASGDEGILARTAKRISLMRS</sequence>
<dbReference type="PANTHER" id="PTHR38120:SF1">
    <property type="entry name" value="M PROTEIN, SEROTYPE 2.1"/>
    <property type="match status" value="1"/>
</dbReference>
<evidence type="ECO:0000256" key="2">
    <source>
        <dbReference type="SAM" id="MobiDB-lite"/>
    </source>
</evidence>
<gene>
    <name evidence="3" type="ORF">CROQUDRAFT_91778</name>
</gene>
<organism evidence="3 4">
    <name type="scientific">Cronartium quercuum f. sp. fusiforme G11</name>
    <dbReference type="NCBI Taxonomy" id="708437"/>
    <lineage>
        <taxon>Eukaryota</taxon>
        <taxon>Fungi</taxon>
        <taxon>Dikarya</taxon>
        <taxon>Basidiomycota</taxon>
        <taxon>Pucciniomycotina</taxon>
        <taxon>Pucciniomycetes</taxon>
        <taxon>Pucciniales</taxon>
        <taxon>Coleosporiaceae</taxon>
        <taxon>Cronartium</taxon>
    </lineage>
</organism>
<dbReference type="OrthoDB" id="2121319at2759"/>
<feature type="region of interest" description="Disordered" evidence="2">
    <location>
        <begin position="485"/>
        <end position="509"/>
    </location>
</feature>
<feature type="coiled-coil region" evidence="1">
    <location>
        <begin position="95"/>
        <end position="153"/>
    </location>
</feature>
<protein>
    <submittedName>
        <fullName evidence="3">Uncharacterized protein</fullName>
    </submittedName>
</protein>
<feature type="compositionally biased region" description="Polar residues" evidence="2">
    <location>
        <begin position="53"/>
        <end position="63"/>
    </location>
</feature>
<feature type="region of interest" description="Disordered" evidence="2">
    <location>
        <begin position="1"/>
        <end position="70"/>
    </location>
</feature>
<feature type="compositionally biased region" description="Low complexity" evidence="2">
    <location>
        <begin position="500"/>
        <end position="509"/>
    </location>
</feature>
<keyword evidence="4" id="KW-1185">Reference proteome</keyword>
<evidence type="ECO:0000313" key="3">
    <source>
        <dbReference type="EMBL" id="KAG0147151.1"/>
    </source>
</evidence>
<dbReference type="PANTHER" id="PTHR38120">
    <property type="entry name" value="EXPRESSED PROTEIN"/>
    <property type="match status" value="1"/>
</dbReference>
<feature type="compositionally biased region" description="Basic and acidic residues" evidence="2">
    <location>
        <begin position="639"/>
        <end position="652"/>
    </location>
</feature>
<evidence type="ECO:0000256" key="1">
    <source>
        <dbReference type="SAM" id="Coils"/>
    </source>
</evidence>
<name>A0A9P6NPB1_9BASI</name>